<proteinExistence type="predicted"/>
<reference evidence="1" key="1">
    <citation type="submission" date="2019-08" db="EMBL/GenBank/DDBJ databases">
        <authorList>
            <person name="Kucharzyk K."/>
            <person name="Murdoch R.W."/>
            <person name="Higgins S."/>
            <person name="Loffler F."/>
        </authorList>
    </citation>
    <scope>NUCLEOTIDE SEQUENCE</scope>
</reference>
<gene>
    <name evidence="1" type="ORF">SDC9_80289</name>
</gene>
<comment type="caution">
    <text evidence="1">The sequence shown here is derived from an EMBL/GenBank/DDBJ whole genome shotgun (WGS) entry which is preliminary data.</text>
</comment>
<evidence type="ECO:0000313" key="1">
    <source>
        <dbReference type="EMBL" id="MPM33711.1"/>
    </source>
</evidence>
<accession>A0A644Z127</accession>
<dbReference type="EMBL" id="VSSQ01006739">
    <property type="protein sequence ID" value="MPM33711.1"/>
    <property type="molecule type" value="Genomic_DNA"/>
</dbReference>
<protein>
    <submittedName>
        <fullName evidence="1">Uncharacterized protein</fullName>
    </submittedName>
</protein>
<sequence length="502" mass="56266">MAEGDFAVLNGAAQYLSVFYGASGAVSKAQTQVPFNTFALLTLTLKDFSGFVKMYEEHKGYYRKGGAGADKKAVEWFEDLDVKELSFALIPYGGELHGITLLRTSNAQGAKFRKLFGGNGDVPEPLEFPYKRVLQELFGGFFGITREDCILESGEWILVGPEQLLTEYAKGTFGSFTMEEFMEQTKARNLFGNGRNLLSLTINSSFMPDSLTRFFRKEVRRDFNNVYKKSNISVTAFHLTASGNGEVKGGFFSFADSVDKMPVSASKEVLTDAGWEVDTLVRVPAGPFPLISFESGEREYLEQLPNLWLRLNDKNMKGIWSVPFQENLRGYVQQIDYYRNGKLQMLFASSNKLFLLDRTGRYVHPFPLSFSDTIVLGPKVFDPASNGGIAIMLLHPGNILRLYDKSGNTYPAWSDISVDETIKEFPELVEVGSNKYWILRTALATHVYTVNGNPVTNSLRDKYRLRHDTPLIPAGGSLVKARTISDTDILLNLETGKFNRIR</sequence>
<organism evidence="1">
    <name type="scientific">bioreactor metagenome</name>
    <dbReference type="NCBI Taxonomy" id="1076179"/>
    <lineage>
        <taxon>unclassified sequences</taxon>
        <taxon>metagenomes</taxon>
        <taxon>ecological metagenomes</taxon>
    </lineage>
</organism>
<dbReference type="AlphaFoldDB" id="A0A644Z127"/>
<name>A0A644Z127_9ZZZZ</name>